<accession>A0A0A9HM73</accession>
<proteinExistence type="predicted"/>
<organism evidence="2">
    <name type="scientific">Arundo donax</name>
    <name type="common">Giant reed</name>
    <name type="synonym">Donax arundinaceus</name>
    <dbReference type="NCBI Taxonomy" id="35708"/>
    <lineage>
        <taxon>Eukaryota</taxon>
        <taxon>Viridiplantae</taxon>
        <taxon>Streptophyta</taxon>
        <taxon>Embryophyta</taxon>
        <taxon>Tracheophyta</taxon>
        <taxon>Spermatophyta</taxon>
        <taxon>Magnoliopsida</taxon>
        <taxon>Liliopsida</taxon>
        <taxon>Poales</taxon>
        <taxon>Poaceae</taxon>
        <taxon>PACMAD clade</taxon>
        <taxon>Arundinoideae</taxon>
        <taxon>Arundineae</taxon>
        <taxon>Arundo</taxon>
    </lineage>
</organism>
<keyword evidence="1" id="KW-0472">Membrane</keyword>
<keyword evidence="1" id="KW-1133">Transmembrane helix</keyword>
<reference evidence="2" key="1">
    <citation type="submission" date="2014-09" db="EMBL/GenBank/DDBJ databases">
        <authorList>
            <person name="Magalhaes I.L.F."/>
            <person name="Oliveira U."/>
            <person name="Santos F.R."/>
            <person name="Vidigal T.H.D.A."/>
            <person name="Brescovit A.D."/>
            <person name="Santos A.J."/>
        </authorList>
    </citation>
    <scope>NUCLEOTIDE SEQUENCE</scope>
    <source>
        <tissue evidence="2">Shoot tissue taken approximately 20 cm above the soil surface</tissue>
    </source>
</reference>
<sequence>MNAVWLMLQIVAVIFCKCYEFILRGSSVMPAMLCWFLEVLSMWNDIG</sequence>
<evidence type="ECO:0000313" key="2">
    <source>
        <dbReference type="EMBL" id="JAE37842.1"/>
    </source>
</evidence>
<dbReference type="AlphaFoldDB" id="A0A0A9HM73"/>
<protein>
    <submittedName>
        <fullName evidence="2">Uncharacterized protein</fullName>
    </submittedName>
</protein>
<evidence type="ECO:0000256" key="1">
    <source>
        <dbReference type="SAM" id="Phobius"/>
    </source>
</evidence>
<feature type="transmembrane region" description="Helical" evidence="1">
    <location>
        <begin position="28"/>
        <end position="46"/>
    </location>
</feature>
<reference evidence="2" key="2">
    <citation type="journal article" date="2015" name="Data Brief">
        <title>Shoot transcriptome of the giant reed, Arundo donax.</title>
        <authorList>
            <person name="Barrero R.A."/>
            <person name="Guerrero F.D."/>
            <person name="Moolhuijzen P."/>
            <person name="Goolsby J.A."/>
            <person name="Tidwell J."/>
            <person name="Bellgard S.E."/>
            <person name="Bellgard M.I."/>
        </authorList>
    </citation>
    <scope>NUCLEOTIDE SEQUENCE</scope>
    <source>
        <tissue evidence="2">Shoot tissue taken approximately 20 cm above the soil surface</tissue>
    </source>
</reference>
<name>A0A0A9HM73_ARUDO</name>
<keyword evidence="1" id="KW-0812">Transmembrane</keyword>
<dbReference type="EMBL" id="GBRH01160054">
    <property type="protein sequence ID" value="JAE37842.1"/>
    <property type="molecule type" value="Transcribed_RNA"/>
</dbReference>